<comment type="subcellular location">
    <subcellularLocation>
        <location evidence="1">Membrane</location>
        <topology evidence="1">Multi-pass membrane protein</topology>
    </subcellularLocation>
</comment>
<comment type="similarity">
    <text evidence="2">Belongs to the bacterial sugar transferase family.</text>
</comment>
<organism evidence="9 10">
    <name type="scientific">Caballeronia arvi</name>
    <dbReference type="NCBI Taxonomy" id="1777135"/>
    <lineage>
        <taxon>Bacteria</taxon>
        <taxon>Pseudomonadati</taxon>
        <taxon>Pseudomonadota</taxon>
        <taxon>Betaproteobacteria</taxon>
        <taxon>Burkholderiales</taxon>
        <taxon>Burkholderiaceae</taxon>
        <taxon>Caballeronia</taxon>
    </lineage>
</organism>
<dbReference type="Proteomes" id="UP000055019">
    <property type="component" value="Unassembled WGS sequence"/>
</dbReference>
<feature type="transmembrane region" description="Helical" evidence="7">
    <location>
        <begin position="317"/>
        <end position="337"/>
    </location>
</feature>
<protein>
    <submittedName>
        <fullName evidence="9">Sugar transferase</fullName>
    </submittedName>
</protein>
<keyword evidence="5 7" id="KW-1133">Transmembrane helix</keyword>
<dbReference type="NCBIfam" id="TIGR03023">
    <property type="entry name" value="WcaJ_sugtrans"/>
    <property type="match status" value="1"/>
</dbReference>
<comment type="caution">
    <text evidence="9">The sequence shown here is derived from an EMBL/GenBank/DDBJ whole genome shotgun (WGS) entry which is preliminary data.</text>
</comment>
<reference evidence="9" key="1">
    <citation type="submission" date="2016-01" db="EMBL/GenBank/DDBJ databases">
        <authorList>
            <person name="Peeters C."/>
        </authorList>
    </citation>
    <scope>NUCLEOTIDE SEQUENCE [LARGE SCALE GENOMIC DNA]</scope>
    <source>
        <strain evidence="9">LMG 29317</strain>
    </source>
</reference>
<evidence type="ECO:0000256" key="5">
    <source>
        <dbReference type="ARBA" id="ARBA00022989"/>
    </source>
</evidence>
<dbReference type="InterPro" id="IPR017475">
    <property type="entry name" value="EPS_sugar_tfrase"/>
</dbReference>
<dbReference type="PANTHER" id="PTHR30576:SF0">
    <property type="entry name" value="UNDECAPRENYL-PHOSPHATE N-ACETYLGALACTOSAMINYL 1-PHOSPHATE TRANSFERASE-RELATED"/>
    <property type="match status" value="1"/>
</dbReference>
<keyword evidence="10" id="KW-1185">Reference proteome</keyword>
<dbReference type="InterPro" id="IPR017473">
    <property type="entry name" value="Undecaprenyl-P_gluc_Ptfrase"/>
</dbReference>
<evidence type="ECO:0000313" key="10">
    <source>
        <dbReference type="Proteomes" id="UP000055019"/>
    </source>
</evidence>
<evidence type="ECO:0000256" key="1">
    <source>
        <dbReference type="ARBA" id="ARBA00004141"/>
    </source>
</evidence>
<dbReference type="PANTHER" id="PTHR30576">
    <property type="entry name" value="COLANIC BIOSYNTHESIS UDP-GLUCOSE LIPID CARRIER TRANSFERASE"/>
    <property type="match status" value="1"/>
</dbReference>
<dbReference type="Gene3D" id="3.40.50.720">
    <property type="entry name" value="NAD(P)-binding Rossmann-like Domain"/>
    <property type="match status" value="1"/>
</dbReference>
<evidence type="ECO:0000313" key="9">
    <source>
        <dbReference type="EMBL" id="SAL82558.1"/>
    </source>
</evidence>
<keyword evidence="4 7" id="KW-0812">Transmembrane</keyword>
<dbReference type="RefSeq" id="WP_235024756.1">
    <property type="nucleotide sequence ID" value="NZ_FCOM02000042.1"/>
</dbReference>
<dbReference type="InterPro" id="IPR003362">
    <property type="entry name" value="Bact_transf"/>
</dbReference>
<keyword evidence="3 9" id="KW-0808">Transferase</keyword>
<sequence>MRCFDPPFSGLTEGFGPLSARLVAWAKPNQSSVIDPVMRLPSYSHLLALPAGPDLLLRLLESILVAASALAAQRIYGDGVNAGCDSAVAAFAIVFAWTAFPGSYMRPSARRASAPRAILLPALGWVLCEAGAVCLVRWMHPGYEPSGAWLAALCVPTAIGVTVCRLAGRIAGARRIRGSSVAVAGRGARCAAFVRRIASTRDFPCRIDALLDMDAGPDTAASGVPLFHDIGAFAAHVRAQRVDELWLALPLTDEAALLQLLDIFRDDLLNIRFLPDVSRVARFHGDRAGLEGALAIDLVAVPLTADALAVKAIFDRLFSACAVVGLAPLFCAIALAVKLSSSGPVLFKQRRQGAKGKPFDIYKFRTMRTHSTDDGVLVQATRDDPRITRIGAFLRRTSLDELPQFFNVLRGEMSVVGPRPHAIEHDALYQHVIDDYIHRYRIKPGITGWAQINGLRGETDSVDKMQRRVEHDLYYLSNWSFALDMRIVLATIARGLVHRNAY</sequence>
<evidence type="ECO:0000256" key="7">
    <source>
        <dbReference type="SAM" id="Phobius"/>
    </source>
</evidence>
<evidence type="ECO:0000256" key="3">
    <source>
        <dbReference type="ARBA" id="ARBA00022679"/>
    </source>
</evidence>
<proteinExistence type="inferred from homology"/>
<evidence type="ECO:0000256" key="6">
    <source>
        <dbReference type="ARBA" id="ARBA00023136"/>
    </source>
</evidence>
<dbReference type="GO" id="GO:0016780">
    <property type="term" value="F:phosphotransferase activity, for other substituted phosphate groups"/>
    <property type="evidence" value="ECO:0007669"/>
    <property type="project" value="TreeGrafter"/>
</dbReference>
<dbReference type="AlphaFoldDB" id="A0A158KN01"/>
<dbReference type="GO" id="GO:0016020">
    <property type="term" value="C:membrane"/>
    <property type="evidence" value="ECO:0007669"/>
    <property type="project" value="UniProtKB-SubCell"/>
</dbReference>
<dbReference type="EMBL" id="FCOM02000042">
    <property type="protein sequence ID" value="SAL82558.1"/>
    <property type="molecule type" value="Genomic_DNA"/>
</dbReference>
<dbReference type="NCBIfam" id="TIGR03025">
    <property type="entry name" value="EPS_sugtrans"/>
    <property type="match status" value="1"/>
</dbReference>
<feature type="transmembrane region" description="Helical" evidence="7">
    <location>
        <begin position="146"/>
        <end position="167"/>
    </location>
</feature>
<dbReference type="Pfam" id="PF13727">
    <property type="entry name" value="CoA_binding_3"/>
    <property type="match status" value="1"/>
</dbReference>
<evidence type="ECO:0000256" key="2">
    <source>
        <dbReference type="ARBA" id="ARBA00006464"/>
    </source>
</evidence>
<gene>
    <name evidence="9" type="ORF">AWB74_06308</name>
</gene>
<feature type="domain" description="Bacterial sugar transferase" evidence="8">
    <location>
        <begin position="311"/>
        <end position="494"/>
    </location>
</feature>
<name>A0A158KN01_9BURK</name>
<accession>A0A158KN01</accession>
<feature type="transmembrane region" description="Helical" evidence="7">
    <location>
        <begin position="88"/>
        <end position="105"/>
    </location>
</feature>
<dbReference type="Pfam" id="PF02397">
    <property type="entry name" value="Bac_transf"/>
    <property type="match status" value="1"/>
</dbReference>
<feature type="transmembrane region" description="Helical" evidence="7">
    <location>
        <begin position="117"/>
        <end position="140"/>
    </location>
</feature>
<evidence type="ECO:0000256" key="4">
    <source>
        <dbReference type="ARBA" id="ARBA00022692"/>
    </source>
</evidence>
<evidence type="ECO:0000259" key="8">
    <source>
        <dbReference type="Pfam" id="PF02397"/>
    </source>
</evidence>
<keyword evidence="6 7" id="KW-0472">Membrane</keyword>